<gene>
    <name evidence="1" type="ORF">GGI52_001233</name>
</gene>
<organism evidence="1 2">
    <name type="scientific">Pseudomonas moraviensis</name>
    <dbReference type="NCBI Taxonomy" id="321662"/>
    <lineage>
        <taxon>Bacteria</taxon>
        <taxon>Pseudomonadati</taxon>
        <taxon>Pseudomonadota</taxon>
        <taxon>Gammaproteobacteria</taxon>
        <taxon>Pseudomonadales</taxon>
        <taxon>Pseudomonadaceae</taxon>
        <taxon>Pseudomonas</taxon>
    </lineage>
</organism>
<protein>
    <submittedName>
        <fullName evidence="1">Uncharacterized protein</fullName>
    </submittedName>
</protein>
<name>A0A7Y9VTX7_9PSED</name>
<evidence type="ECO:0000313" key="1">
    <source>
        <dbReference type="EMBL" id="NYH08190.1"/>
    </source>
</evidence>
<dbReference type="EMBL" id="JACCAT010000001">
    <property type="protein sequence ID" value="NYH08190.1"/>
    <property type="molecule type" value="Genomic_DNA"/>
</dbReference>
<dbReference type="Proteomes" id="UP000553035">
    <property type="component" value="Unassembled WGS sequence"/>
</dbReference>
<sequence>MTANAQDEKEAAVTTIREMGWLQGDIVSGADLADHIPQAAVDGVLGGKLPSHWVLISHSCSIHARAYDQAPMVEWIALKMMKKKPLGAYLNSNNPRILQLQLDEKLIFEAKIERRIWTPRSVLQSLKRNEHQKLDSEMIQTLSYWLSHSYNRIAIPDKLVERLKFRNGENIYIGLGVAIDSFLSENAHLLKGAWISFYPKEELLDATPYSVAFRLLIKPKHAAKLNELNTKLQEATNLDASEIEGLDIDECLITPLQDFTMLDAEDFTHYNSSDWLSLAEEDEGEGEGEGEGE</sequence>
<reference evidence="1 2" key="1">
    <citation type="submission" date="2020-07" db="EMBL/GenBank/DDBJ databases">
        <title>Exploring microbial biodiversity for novel pathways involved in the catabolism of aromatic compounds derived from lignin.</title>
        <authorList>
            <person name="Elkins J."/>
        </authorList>
    </citation>
    <scope>NUCLEOTIDE SEQUENCE [LARGE SCALE GENOMIC DNA]</scope>
    <source>
        <strain evidence="1 2">VanB</strain>
    </source>
</reference>
<evidence type="ECO:0000313" key="2">
    <source>
        <dbReference type="Proteomes" id="UP000553035"/>
    </source>
</evidence>
<accession>A0A7Y9VTX7</accession>
<dbReference type="AlphaFoldDB" id="A0A7Y9VTX7"/>
<dbReference type="RefSeq" id="WP_179692711.1">
    <property type="nucleotide sequence ID" value="NZ_JACCAT010000001.1"/>
</dbReference>
<comment type="caution">
    <text evidence="1">The sequence shown here is derived from an EMBL/GenBank/DDBJ whole genome shotgun (WGS) entry which is preliminary data.</text>
</comment>
<proteinExistence type="predicted"/>